<dbReference type="Proteomes" id="UP000054304">
    <property type="component" value="Unassembled WGS sequence"/>
</dbReference>
<dbReference type="RefSeq" id="XP_022627744.1">
    <property type="nucleotide sequence ID" value="XM_022773251.1"/>
</dbReference>
<dbReference type="OrthoDB" id="4036611at2759"/>
<feature type="compositionally biased region" description="Basic and acidic residues" evidence="2">
    <location>
        <begin position="45"/>
        <end position="59"/>
    </location>
</feature>
<organism evidence="3 4">
    <name type="scientific">Lachancea lanzarotensis</name>
    <dbReference type="NCBI Taxonomy" id="1245769"/>
    <lineage>
        <taxon>Eukaryota</taxon>
        <taxon>Fungi</taxon>
        <taxon>Dikarya</taxon>
        <taxon>Ascomycota</taxon>
        <taxon>Saccharomycotina</taxon>
        <taxon>Saccharomycetes</taxon>
        <taxon>Saccharomycetales</taxon>
        <taxon>Saccharomycetaceae</taxon>
        <taxon>Lachancea</taxon>
    </lineage>
</organism>
<feature type="region of interest" description="Disordered" evidence="2">
    <location>
        <begin position="1"/>
        <end position="184"/>
    </location>
</feature>
<sequence length="308" mass="34622">MSEDDEKRTKQLEEARKRVEELKNRRKKKDQKKKKVEPAESSNETEEKTPEAVESKLADAESASNVESGQKTESNTTELKVESEDAAPEVESEDAIPEVRPEVEPEVESNAAPQTNALDSESFKNNLDSTVAQEKSVQETATTEENRGSNESKQEDPAEKEPQVPQHGSVPDETSSLFPEETTSFLSELQRENDRIALIDLQTQVTTLTAEVRKLKFVNMEQETTIEELQEQVHELEAQLSASQLELSREKQNNAGYQATGGPQDYLEPTKQPSFAPVIDRTVLDKWRGWNVDMTQWRSIGSGPVVHL</sequence>
<evidence type="ECO:0000256" key="1">
    <source>
        <dbReference type="SAM" id="Coils"/>
    </source>
</evidence>
<gene>
    <name evidence="3" type="ORF">LALA0_S03e04478g</name>
</gene>
<feature type="compositionally biased region" description="Basic residues" evidence="2">
    <location>
        <begin position="24"/>
        <end position="35"/>
    </location>
</feature>
<keyword evidence="1" id="KW-0175">Coiled coil</keyword>
<evidence type="ECO:0000313" key="3">
    <source>
        <dbReference type="EMBL" id="CEP61510.1"/>
    </source>
</evidence>
<reference evidence="3 4" key="1">
    <citation type="submission" date="2014-12" db="EMBL/GenBank/DDBJ databases">
        <authorList>
            <person name="Neuveglise Cecile"/>
        </authorList>
    </citation>
    <scope>NUCLEOTIDE SEQUENCE [LARGE SCALE GENOMIC DNA]</scope>
    <source>
        <strain evidence="3 4">CBS 12615</strain>
    </source>
</reference>
<feature type="compositionally biased region" description="Basic and acidic residues" evidence="2">
    <location>
        <begin position="144"/>
        <end position="162"/>
    </location>
</feature>
<dbReference type="HOGENOM" id="CLU_076662_0_0_1"/>
<dbReference type="GeneID" id="34684935"/>
<evidence type="ECO:0000256" key="2">
    <source>
        <dbReference type="SAM" id="MobiDB-lite"/>
    </source>
</evidence>
<feature type="compositionally biased region" description="Basic and acidic residues" evidence="2">
    <location>
        <begin position="1"/>
        <end position="23"/>
    </location>
</feature>
<name>A0A0C7N815_9SACH</name>
<accession>A0A0C7N815</accession>
<dbReference type="EMBL" id="LN736362">
    <property type="protein sequence ID" value="CEP61510.1"/>
    <property type="molecule type" value="Genomic_DNA"/>
</dbReference>
<dbReference type="AlphaFoldDB" id="A0A0C7N815"/>
<evidence type="ECO:0000313" key="4">
    <source>
        <dbReference type="Proteomes" id="UP000054304"/>
    </source>
</evidence>
<keyword evidence="4" id="KW-1185">Reference proteome</keyword>
<protein>
    <submittedName>
        <fullName evidence="3">LALA0S03e04478g1_1</fullName>
    </submittedName>
</protein>
<proteinExistence type="predicted"/>
<feature type="compositionally biased region" description="Acidic residues" evidence="2">
    <location>
        <begin position="84"/>
        <end position="96"/>
    </location>
</feature>
<feature type="coiled-coil region" evidence="1">
    <location>
        <begin position="212"/>
        <end position="253"/>
    </location>
</feature>
<feature type="compositionally biased region" description="Polar residues" evidence="2">
    <location>
        <begin position="62"/>
        <end position="78"/>
    </location>
</feature>
<feature type="compositionally biased region" description="Polar residues" evidence="2">
    <location>
        <begin position="172"/>
        <end position="184"/>
    </location>
</feature>
<feature type="compositionally biased region" description="Polar residues" evidence="2">
    <location>
        <begin position="111"/>
        <end position="143"/>
    </location>
</feature>